<feature type="compositionally biased region" description="Pro residues" evidence="1">
    <location>
        <begin position="1"/>
        <end position="12"/>
    </location>
</feature>
<dbReference type="InterPro" id="IPR048341">
    <property type="entry name" value="DUF1285_N"/>
</dbReference>
<accession>A0ABX0G2S7</accession>
<dbReference type="Gene3D" id="2.30.270.10">
    <property type="entry name" value="duf1285 protein"/>
    <property type="match status" value="1"/>
</dbReference>
<proteinExistence type="predicted"/>
<dbReference type="Pfam" id="PF21028">
    <property type="entry name" value="DUF1285_C"/>
    <property type="match status" value="1"/>
</dbReference>
<feature type="region of interest" description="Disordered" evidence="1">
    <location>
        <begin position="1"/>
        <end position="32"/>
    </location>
</feature>
<dbReference type="PIRSF" id="PIRSF029557">
    <property type="entry name" value="UCP029557"/>
    <property type="match status" value="1"/>
</dbReference>
<dbReference type="Pfam" id="PF06938">
    <property type="entry name" value="DUF1285_N"/>
    <property type="match status" value="1"/>
</dbReference>
<dbReference type="EMBL" id="JAANHS010000001">
    <property type="protein sequence ID" value="NHB75503.1"/>
    <property type="molecule type" value="Genomic_DNA"/>
</dbReference>
<dbReference type="Gene3D" id="2.20.70.10">
    <property type="match status" value="1"/>
</dbReference>
<dbReference type="InterPro" id="IPR023361">
    <property type="entry name" value="DUF1285_beta_roll_sf"/>
</dbReference>
<feature type="compositionally biased region" description="Low complexity" evidence="1">
    <location>
        <begin position="13"/>
        <end position="28"/>
    </location>
</feature>
<name>A0ABX0G2S7_9RHOB</name>
<evidence type="ECO:0000259" key="3">
    <source>
        <dbReference type="Pfam" id="PF21028"/>
    </source>
</evidence>
<evidence type="ECO:0000313" key="4">
    <source>
        <dbReference type="EMBL" id="NHB75503.1"/>
    </source>
</evidence>
<comment type="caution">
    <text evidence="4">The sequence shown here is derived from an EMBL/GenBank/DDBJ whole genome shotgun (WGS) entry which is preliminary data.</text>
</comment>
<dbReference type="Gene3D" id="3.10.540.10">
    <property type="entry name" value="duf1285 like domain"/>
    <property type="match status" value="1"/>
</dbReference>
<sequence>MPQPPERPPMPTPDADALAAAAKAASRKGPPPVHLWNPPFCGDIDMRIARDGTWYYLGTPIGRAPLVKLFSSILKREGDRYYLVTPVEKVGITVDDAPLLADDFEVEGQGRDQVLTFTTKTEDVAVLGPDHPLRVERDPQTGEPAPYVLIRADLWALIDRKSFYRLVDLCCHHDHDGEMWFGLWSSGQFFPVIPSSDLPSPEMPSPEMP</sequence>
<evidence type="ECO:0000256" key="1">
    <source>
        <dbReference type="SAM" id="MobiDB-lite"/>
    </source>
</evidence>
<reference evidence="4 5" key="1">
    <citation type="journal article" date="2022" name="Microorganisms">
        <title>Genome Sequence and Characterization of a Xanthorhodopsin-Containing, Aerobic Anoxygenic Phototrophic Rhodobacter Species, Isolated from Mesophilic Conditions at Yellowstone National Park.</title>
        <authorList>
            <person name="Kyndt J.A."/>
            <person name="Robertson S."/>
            <person name="Shoffstall I.B."/>
            <person name="Ramaley R.F."/>
            <person name="Meyer T.E."/>
        </authorList>
    </citation>
    <scope>NUCLEOTIDE SEQUENCE [LARGE SCALE GENOMIC DNA]</scope>
    <source>
        <strain evidence="4 5">M37P</strain>
    </source>
</reference>
<gene>
    <name evidence="4" type="ORF">G8O29_01955</name>
</gene>
<feature type="domain" description="DUF1285" evidence="2">
    <location>
        <begin position="31"/>
        <end position="97"/>
    </location>
</feature>
<organism evidence="4 5">
    <name type="scientific">Rhodobacter calidifons</name>
    <dbReference type="NCBI Taxonomy" id="2715277"/>
    <lineage>
        <taxon>Bacteria</taxon>
        <taxon>Pseudomonadati</taxon>
        <taxon>Pseudomonadota</taxon>
        <taxon>Alphaproteobacteria</taxon>
        <taxon>Rhodobacterales</taxon>
        <taxon>Rhodobacter group</taxon>
        <taxon>Rhodobacter</taxon>
    </lineage>
</organism>
<protein>
    <submittedName>
        <fullName evidence="4">DUF1285 domain-containing protein</fullName>
    </submittedName>
</protein>
<dbReference type="Proteomes" id="UP001515660">
    <property type="component" value="Unassembled WGS sequence"/>
</dbReference>
<evidence type="ECO:0000313" key="5">
    <source>
        <dbReference type="Proteomes" id="UP001515660"/>
    </source>
</evidence>
<evidence type="ECO:0000259" key="2">
    <source>
        <dbReference type="Pfam" id="PF06938"/>
    </source>
</evidence>
<dbReference type="InterPro" id="IPR010707">
    <property type="entry name" value="DUF1285"/>
</dbReference>
<keyword evidence="5" id="KW-1185">Reference proteome</keyword>
<feature type="domain" description="DUF1285" evidence="3">
    <location>
        <begin position="98"/>
        <end position="192"/>
    </location>
</feature>
<dbReference type="InterPro" id="IPR048342">
    <property type="entry name" value="DUF1285_C"/>
</dbReference>